<proteinExistence type="predicted"/>
<dbReference type="Gene3D" id="3.40.50.2000">
    <property type="entry name" value="Glycogen Phosphorylase B"/>
    <property type="match status" value="2"/>
</dbReference>
<evidence type="ECO:0000313" key="3">
    <source>
        <dbReference type="EMBL" id="RJO61666.1"/>
    </source>
</evidence>
<dbReference type="InterPro" id="IPR001296">
    <property type="entry name" value="Glyco_trans_1"/>
</dbReference>
<accession>A0A419DEU1</accession>
<sequence>MGLNVVWVGELGFPVGWAGVQKTTLILNGMRQYGVNGTVVNTYGIHSREQNYNIKTEGSYKNIKYIHASGSPYRSNNFFVRNFRKVWGIINEAFILHSLQKKGHLDAVIVQTERFKSIVFYRILSKLFSVPLIMLYVELYSALSTRRGIRYKIDGYLYEKYGFFLIDGIMPISDYLVDIVRSRNPDLPTLKVPMITDFDRFIGIEPRLSEKYFLFCSAAAYIEIISFILKAFELLKYADNVWLYLVASGSDIEMSRLKEEINKNKKSVRIRLFSRIPDSKLTELYANACGLLIPLRPTIQDRARFPHKMGEYLASGNPVVTTNYGEVKNYFEDGNTALIAVNYDITEYAEKMEYILLHPERAKEIGQNGRMMGLNNFDYKVYGLKIKGFIELIISGY</sequence>
<dbReference type="Proteomes" id="UP000285655">
    <property type="component" value="Unassembled WGS sequence"/>
</dbReference>
<dbReference type="GO" id="GO:0009103">
    <property type="term" value="P:lipopolysaccharide biosynthetic process"/>
    <property type="evidence" value="ECO:0007669"/>
    <property type="project" value="TreeGrafter"/>
</dbReference>
<organism evidence="3 4">
    <name type="scientific">candidate division WS5 bacterium</name>
    <dbReference type="NCBI Taxonomy" id="2093353"/>
    <lineage>
        <taxon>Bacteria</taxon>
        <taxon>candidate division WS5</taxon>
    </lineage>
</organism>
<reference evidence="3 4" key="1">
    <citation type="journal article" date="2017" name="ISME J.">
        <title>Energy and carbon metabolisms in a deep terrestrial subsurface fluid microbial community.</title>
        <authorList>
            <person name="Momper L."/>
            <person name="Jungbluth S.P."/>
            <person name="Lee M.D."/>
            <person name="Amend J.P."/>
        </authorList>
    </citation>
    <scope>NUCLEOTIDE SEQUENCE [LARGE SCALE GENOMIC DNA]</scope>
    <source>
        <strain evidence="3">SURF_29</strain>
    </source>
</reference>
<evidence type="ECO:0000313" key="4">
    <source>
        <dbReference type="Proteomes" id="UP000285655"/>
    </source>
</evidence>
<comment type="caution">
    <text evidence="3">The sequence shown here is derived from an EMBL/GenBank/DDBJ whole genome shotgun (WGS) entry which is preliminary data.</text>
</comment>
<keyword evidence="1 3" id="KW-0808">Transferase</keyword>
<dbReference type="PANTHER" id="PTHR46401">
    <property type="entry name" value="GLYCOSYLTRANSFERASE WBBK-RELATED"/>
    <property type="match status" value="1"/>
</dbReference>
<dbReference type="EMBL" id="QZJW01000014">
    <property type="protein sequence ID" value="RJO61666.1"/>
    <property type="molecule type" value="Genomic_DNA"/>
</dbReference>
<dbReference type="PANTHER" id="PTHR46401:SF2">
    <property type="entry name" value="GLYCOSYLTRANSFERASE WBBK-RELATED"/>
    <property type="match status" value="1"/>
</dbReference>
<dbReference type="Pfam" id="PF00534">
    <property type="entry name" value="Glycos_transf_1"/>
    <property type="match status" value="1"/>
</dbReference>
<dbReference type="SUPFAM" id="SSF53756">
    <property type="entry name" value="UDP-Glycosyltransferase/glycogen phosphorylase"/>
    <property type="match status" value="1"/>
</dbReference>
<evidence type="ECO:0000259" key="2">
    <source>
        <dbReference type="Pfam" id="PF00534"/>
    </source>
</evidence>
<dbReference type="GO" id="GO:0016757">
    <property type="term" value="F:glycosyltransferase activity"/>
    <property type="evidence" value="ECO:0007669"/>
    <property type="project" value="InterPro"/>
</dbReference>
<feature type="domain" description="Glycosyl transferase family 1" evidence="2">
    <location>
        <begin position="209"/>
        <end position="370"/>
    </location>
</feature>
<gene>
    <name evidence="3" type="ORF">C4544_02080</name>
</gene>
<name>A0A419DEU1_9BACT</name>
<evidence type="ECO:0000256" key="1">
    <source>
        <dbReference type="ARBA" id="ARBA00022679"/>
    </source>
</evidence>
<protein>
    <submittedName>
        <fullName evidence="3">Glycosyltransferase</fullName>
    </submittedName>
</protein>
<dbReference type="AlphaFoldDB" id="A0A419DEU1"/>